<dbReference type="EMBL" id="BARS01004390">
    <property type="protein sequence ID" value="GAF77470.1"/>
    <property type="molecule type" value="Genomic_DNA"/>
</dbReference>
<dbReference type="AlphaFoldDB" id="X0TN13"/>
<proteinExistence type="predicted"/>
<protein>
    <submittedName>
        <fullName evidence="1">Uncharacterized protein</fullName>
    </submittedName>
</protein>
<evidence type="ECO:0000313" key="1">
    <source>
        <dbReference type="EMBL" id="GAF77470.1"/>
    </source>
</evidence>
<sequence>MMTRRVYQTIILVLTSTVLILNFFIPISLAQELSEIEKIEEIYVTT</sequence>
<gene>
    <name evidence="1" type="ORF">S01H1_08575</name>
</gene>
<organism evidence="1">
    <name type="scientific">marine sediment metagenome</name>
    <dbReference type="NCBI Taxonomy" id="412755"/>
    <lineage>
        <taxon>unclassified sequences</taxon>
        <taxon>metagenomes</taxon>
        <taxon>ecological metagenomes</taxon>
    </lineage>
</organism>
<comment type="caution">
    <text evidence="1">The sequence shown here is derived from an EMBL/GenBank/DDBJ whole genome shotgun (WGS) entry which is preliminary data.</text>
</comment>
<accession>X0TN13</accession>
<reference evidence="1" key="1">
    <citation type="journal article" date="2014" name="Front. Microbiol.">
        <title>High frequency of phylogenetically diverse reductive dehalogenase-homologous genes in deep subseafloor sedimentary metagenomes.</title>
        <authorList>
            <person name="Kawai M."/>
            <person name="Futagami T."/>
            <person name="Toyoda A."/>
            <person name="Takaki Y."/>
            <person name="Nishi S."/>
            <person name="Hori S."/>
            <person name="Arai W."/>
            <person name="Tsubouchi T."/>
            <person name="Morono Y."/>
            <person name="Uchiyama I."/>
            <person name="Ito T."/>
            <person name="Fujiyama A."/>
            <person name="Inagaki F."/>
            <person name="Takami H."/>
        </authorList>
    </citation>
    <scope>NUCLEOTIDE SEQUENCE</scope>
    <source>
        <strain evidence="1">Expedition CK06-06</strain>
    </source>
</reference>
<name>X0TN13_9ZZZZ</name>